<accession>A0A8B7N9E0</accession>
<dbReference type="InterPro" id="IPR016266">
    <property type="entry name" value="POLE2"/>
</dbReference>
<feature type="domain" description="DNA polymerase epsilon subunit B N-terminal" evidence="8">
    <location>
        <begin position="5"/>
        <end position="67"/>
    </location>
</feature>
<name>A0A8B7N9E0_HYAAZ</name>
<comment type="similarity">
    <text evidence="2 6">Belongs to the DNA polymerase epsilon subunit B family.</text>
</comment>
<evidence type="ECO:0000313" key="9">
    <source>
        <dbReference type="Proteomes" id="UP000694843"/>
    </source>
</evidence>
<evidence type="ECO:0000259" key="8">
    <source>
        <dbReference type="Pfam" id="PF12213"/>
    </source>
</evidence>
<dbReference type="CTD" id="136029154"/>
<dbReference type="Proteomes" id="UP000694843">
    <property type="component" value="Unplaced"/>
</dbReference>
<dbReference type="Pfam" id="PF04042">
    <property type="entry name" value="DNA_pol_E_B"/>
    <property type="match status" value="1"/>
</dbReference>
<organism evidence="9 10">
    <name type="scientific">Hyalella azteca</name>
    <name type="common">Amphipod</name>
    <dbReference type="NCBI Taxonomy" id="294128"/>
    <lineage>
        <taxon>Eukaryota</taxon>
        <taxon>Metazoa</taxon>
        <taxon>Ecdysozoa</taxon>
        <taxon>Arthropoda</taxon>
        <taxon>Crustacea</taxon>
        <taxon>Multicrustacea</taxon>
        <taxon>Malacostraca</taxon>
        <taxon>Eumalacostraca</taxon>
        <taxon>Peracarida</taxon>
        <taxon>Amphipoda</taxon>
        <taxon>Senticaudata</taxon>
        <taxon>Talitrida</taxon>
        <taxon>Talitroidea</taxon>
        <taxon>Hyalellidae</taxon>
        <taxon>Hyalella</taxon>
    </lineage>
</organism>
<evidence type="ECO:0000259" key="7">
    <source>
        <dbReference type="Pfam" id="PF04042"/>
    </source>
</evidence>
<sequence>MSSTKTQVTSLFRMHGLTLRSDGAKYLSSLLEPIDVADHEKIIEKVISAVQKLPLASAVISQAEIVIAAKDVAESESEEPEQLLQVIAADGIPALEYSVERSKFVLVPDRPHLLHGNALHKAQLFRNRYNTVYCRTRQHKLFRPPAAGTSAASSKHYGLTKVEFLVGGGGKSEEEVIVLGLLTHLVEGQMHLEDDTGAVPLNLANAKFHTGLFPEHCLVLVEGRFVDGVFNAEAVGLPPAELPNTTRALLGNVNYFGGAGTTCAKYSQKLVAAQRKKEAMFVILSDVWLDKIAVVTKLQELLQGYSNFHPTAFILCGNFLSESHTADQVLQLRQALTNLGETIAQFPELVARSRFILVPGPTDPGPCSVYPRPALPKFLTEGLRQKVPNVELMTNPCRILYCTQEMVVFREDVMTKICRNCVYFPTDAEDIPSHFCQTLISQSHLAPLPPNVLPTYWDQDHCLNLHPTPDFIVIADRADPFTSTNNGAIITNPGSFLKTDFSFKVYFPNRHEVEDSQITDTS</sequence>
<dbReference type="PIRSF" id="PIRSF000799">
    <property type="entry name" value="DNA_pol_eps_2"/>
    <property type="match status" value="1"/>
</dbReference>
<reference evidence="10" key="1">
    <citation type="submission" date="2025-08" db="UniProtKB">
        <authorList>
            <consortium name="RefSeq"/>
        </authorList>
    </citation>
    <scope>IDENTIFICATION</scope>
    <source>
        <tissue evidence="10">Whole organism</tissue>
    </source>
</reference>
<protein>
    <recommendedName>
        <fullName evidence="6">DNA polymerase epsilon subunit</fullName>
    </recommendedName>
    <alternativeName>
        <fullName evidence="6">DNA polymerase II subunit 2</fullName>
    </alternativeName>
</protein>
<keyword evidence="4 6" id="KW-0238">DNA-binding</keyword>
<keyword evidence="9" id="KW-1185">Reference proteome</keyword>
<dbReference type="GO" id="GO:0008622">
    <property type="term" value="C:epsilon DNA polymerase complex"/>
    <property type="evidence" value="ECO:0007669"/>
    <property type="project" value="UniProtKB-UniRule"/>
</dbReference>
<dbReference type="KEGG" id="hazt:108667773"/>
<dbReference type="OMA" id="FFCEGCF"/>
<comment type="subcellular location">
    <subcellularLocation>
        <location evidence="1 6">Nucleus</location>
    </subcellularLocation>
</comment>
<evidence type="ECO:0000256" key="6">
    <source>
        <dbReference type="PIRNR" id="PIRNR000799"/>
    </source>
</evidence>
<dbReference type="Gene3D" id="3.60.21.50">
    <property type="match status" value="1"/>
</dbReference>
<dbReference type="PANTHER" id="PTHR12708:SF0">
    <property type="entry name" value="DNA POLYMERASE EPSILON SUBUNIT 2"/>
    <property type="match status" value="1"/>
</dbReference>
<dbReference type="Pfam" id="PF12213">
    <property type="entry name" value="Dpoe2NT"/>
    <property type="match status" value="1"/>
</dbReference>
<dbReference type="GO" id="GO:0042276">
    <property type="term" value="P:error-prone translesion synthesis"/>
    <property type="evidence" value="ECO:0007669"/>
    <property type="project" value="TreeGrafter"/>
</dbReference>
<evidence type="ECO:0000256" key="5">
    <source>
        <dbReference type="ARBA" id="ARBA00023242"/>
    </source>
</evidence>
<gene>
    <name evidence="10" type="primary">LOC108667773</name>
</gene>
<comment type="function">
    <text evidence="6">Participates in DNA repair and in chromosomal DNA replication.</text>
</comment>
<dbReference type="Gene3D" id="1.10.8.60">
    <property type="match status" value="1"/>
</dbReference>
<dbReference type="GO" id="GO:0006261">
    <property type="term" value="P:DNA-templated DNA replication"/>
    <property type="evidence" value="ECO:0007669"/>
    <property type="project" value="InterPro"/>
</dbReference>
<dbReference type="AlphaFoldDB" id="A0A8B7N9E0"/>
<dbReference type="OrthoDB" id="10254730at2759"/>
<proteinExistence type="inferred from homology"/>
<dbReference type="InterPro" id="IPR007185">
    <property type="entry name" value="DNA_pol_a/d/e_bsu"/>
</dbReference>
<evidence type="ECO:0000256" key="1">
    <source>
        <dbReference type="ARBA" id="ARBA00004123"/>
    </source>
</evidence>
<keyword evidence="5 6" id="KW-0539">Nucleus</keyword>
<dbReference type="PANTHER" id="PTHR12708">
    <property type="entry name" value="DNA POLYMERASE EPSILON SUBUNIT B"/>
    <property type="match status" value="1"/>
</dbReference>
<keyword evidence="3 6" id="KW-0235">DNA replication</keyword>
<dbReference type="GO" id="GO:0003677">
    <property type="term" value="F:DNA binding"/>
    <property type="evidence" value="ECO:0007669"/>
    <property type="project" value="UniProtKB-UniRule"/>
</dbReference>
<evidence type="ECO:0000256" key="4">
    <source>
        <dbReference type="ARBA" id="ARBA00023125"/>
    </source>
</evidence>
<evidence type="ECO:0000256" key="3">
    <source>
        <dbReference type="ARBA" id="ARBA00022705"/>
    </source>
</evidence>
<dbReference type="InterPro" id="IPR024639">
    <property type="entry name" value="DNA_pol_e_bsu_N"/>
</dbReference>
<feature type="domain" description="DNA polymerase alpha/delta/epsilon subunit B" evidence="7">
    <location>
        <begin position="281"/>
        <end position="482"/>
    </location>
</feature>
<dbReference type="GeneID" id="108667773"/>
<dbReference type="RefSeq" id="XP_018010325.1">
    <property type="nucleotide sequence ID" value="XM_018154836.2"/>
</dbReference>
<evidence type="ECO:0000313" key="10">
    <source>
        <dbReference type="RefSeq" id="XP_018010325.1"/>
    </source>
</evidence>
<evidence type="ECO:0000256" key="2">
    <source>
        <dbReference type="ARBA" id="ARBA00009560"/>
    </source>
</evidence>